<evidence type="ECO:0000256" key="3">
    <source>
        <dbReference type="ARBA" id="ARBA00022643"/>
    </source>
</evidence>
<evidence type="ECO:0000256" key="2">
    <source>
        <dbReference type="ARBA" id="ARBA00022630"/>
    </source>
</evidence>
<protein>
    <submittedName>
        <fullName evidence="6">Flavin reductase family protein</fullName>
    </submittedName>
</protein>
<evidence type="ECO:0000313" key="7">
    <source>
        <dbReference type="Proteomes" id="UP000611723"/>
    </source>
</evidence>
<dbReference type="InterPro" id="IPR012349">
    <property type="entry name" value="Split_barrel_FMN-bd"/>
</dbReference>
<dbReference type="SUPFAM" id="SSF50475">
    <property type="entry name" value="FMN-binding split barrel"/>
    <property type="match status" value="1"/>
</dbReference>
<accession>A0A934WUY9</accession>
<dbReference type="GO" id="GO:0010181">
    <property type="term" value="F:FMN binding"/>
    <property type="evidence" value="ECO:0007669"/>
    <property type="project" value="InterPro"/>
</dbReference>
<gene>
    <name evidence="6" type="ORF">JKA74_00200</name>
</gene>
<organism evidence="6 7">
    <name type="scientific">Marivirga aurantiaca</name>
    <dbReference type="NCBI Taxonomy" id="2802615"/>
    <lineage>
        <taxon>Bacteria</taxon>
        <taxon>Pseudomonadati</taxon>
        <taxon>Bacteroidota</taxon>
        <taxon>Cytophagia</taxon>
        <taxon>Cytophagales</taxon>
        <taxon>Marivirgaceae</taxon>
        <taxon>Marivirga</taxon>
    </lineage>
</organism>
<dbReference type="SMART" id="SM00903">
    <property type="entry name" value="Flavin_Reduct"/>
    <property type="match status" value="1"/>
</dbReference>
<keyword evidence="7" id="KW-1185">Reference proteome</keyword>
<dbReference type="Gene3D" id="2.30.110.10">
    <property type="entry name" value="Electron Transport, Fmn-binding Protein, Chain A"/>
    <property type="match status" value="1"/>
</dbReference>
<comment type="caution">
    <text evidence="6">The sequence shown here is derived from an EMBL/GenBank/DDBJ whole genome shotgun (WGS) entry which is preliminary data.</text>
</comment>
<feature type="domain" description="Flavin reductase like" evidence="5">
    <location>
        <begin position="22"/>
        <end position="178"/>
    </location>
</feature>
<name>A0A934WUY9_9BACT</name>
<evidence type="ECO:0000256" key="4">
    <source>
        <dbReference type="ARBA" id="ARBA00038054"/>
    </source>
</evidence>
<evidence type="ECO:0000256" key="1">
    <source>
        <dbReference type="ARBA" id="ARBA00001917"/>
    </source>
</evidence>
<dbReference type="InterPro" id="IPR002563">
    <property type="entry name" value="Flavin_Rdtase-like_dom"/>
</dbReference>
<proteinExistence type="inferred from homology"/>
<keyword evidence="2" id="KW-0285">Flavoprotein</keyword>
<dbReference type="PANTHER" id="PTHR33798:SF5">
    <property type="entry name" value="FLAVIN REDUCTASE LIKE DOMAIN-CONTAINING PROTEIN"/>
    <property type="match status" value="1"/>
</dbReference>
<dbReference type="AlphaFoldDB" id="A0A934WUY9"/>
<dbReference type="Pfam" id="PF01613">
    <property type="entry name" value="Flavin_Reduct"/>
    <property type="match status" value="1"/>
</dbReference>
<comment type="similarity">
    <text evidence="4">Belongs to the flavoredoxin family.</text>
</comment>
<dbReference type="EMBL" id="JAEQBW010000001">
    <property type="protein sequence ID" value="MBK6263436.1"/>
    <property type="molecule type" value="Genomic_DNA"/>
</dbReference>
<dbReference type="RefSeq" id="WP_201429125.1">
    <property type="nucleotide sequence ID" value="NZ_JAEQBW010000001.1"/>
</dbReference>
<evidence type="ECO:0000313" key="6">
    <source>
        <dbReference type="EMBL" id="MBK6263436.1"/>
    </source>
</evidence>
<dbReference type="Proteomes" id="UP000611723">
    <property type="component" value="Unassembled WGS sequence"/>
</dbReference>
<dbReference type="GO" id="GO:0016646">
    <property type="term" value="F:oxidoreductase activity, acting on the CH-NH group of donors, NAD or NADP as acceptor"/>
    <property type="evidence" value="ECO:0007669"/>
    <property type="project" value="UniProtKB-ARBA"/>
</dbReference>
<evidence type="ECO:0000259" key="5">
    <source>
        <dbReference type="SMART" id="SM00903"/>
    </source>
</evidence>
<dbReference type="PANTHER" id="PTHR33798">
    <property type="entry name" value="FLAVOPROTEIN OXYGENASE"/>
    <property type="match status" value="1"/>
</dbReference>
<sequence length="298" mass="32529">MAYKKIDPKSIKTPELHGLLLGAIAPRPIAFASTIDQAGKVNLSPFSFFNVFGANPPTLIFSPSRRGRDNTTKHSFENVKEVGEVVINIANYPMVEQMSLASTEYAKGVNEFEKSGFTEVPSEKVKPPRVAESPVAFECLVKQIIETGSEGGAGILVICEVIYIHLNEEILDESGKIDPVKLDPIGRMGGNWYARAKEGMFEVEKPLSKLGVGVDAIPEGIRLSKFLTGNDLGKLGNVEKIPTQEEISEMAKEKVVQKIITDNAGQPEKLEKALHLYAHELLAKGEVAKAWKVLMVSA</sequence>
<reference evidence="6" key="1">
    <citation type="submission" date="2021-01" db="EMBL/GenBank/DDBJ databases">
        <title>Marivirga aurantiaca sp. nov., isolated from intertidal surface sediments.</title>
        <authorList>
            <person name="Zhang M."/>
        </authorList>
    </citation>
    <scope>NUCLEOTIDE SEQUENCE</scope>
    <source>
        <strain evidence="6">S37H4</strain>
    </source>
</reference>
<comment type="cofactor">
    <cofactor evidence="1">
        <name>FMN</name>
        <dbReference type="ChEBI" id="CHEBI:58210"/>
    </cofactor>
</comment>
<keyword evidence="3" id="KW-0288">FMN</keyword>